<evidence type="ECO:0000313" key="9">
    <source>
        <dbReference type="EMBL" id="PQQ66106.1"/>
    </source>
</evidence>
<reference evidence="8 10" key="1">
    <citation type="submission" date="2017-12" db="EMBL/GenBank/DDBJ databases">
        <title>Complete genome sequence of Herbivorax saccincola GGR1, a novel Cellulosome-producing hydrolytic bacterium in a thermophilic biogas plant, established by Illumina and Nanopore MinION sequencing.</title>
        <authorList>
            <person name="Pechtl A."/>
            <person name="Ruckert C."/>
            <person name="Koeck D.E."/>
            <person name="Maus I."/>
            <person name="Winkler A."/>
            <person name="Kalinowski J."/>
            <person name="Puhler A."/>
            <person name="Schwarz W.W."/>
            <person name="Zverlov V.V."/>
            <person name="Schluter A."/>
            <person name="Liebl W."/>
        </authorList>
    </citation>
    <scope>NUCLEOTIDE SEQUENCE [LARGE SCALE GENOMIC DNA]</scope>
    <source>
        <strain evidence="8">GGR1</strain>
        <strain evidence="10">SR1</strain>
    </source>
</reference>
<feature type="transmembrane region" description="Helical" evidence="6">
    <location>
        <begin position="123"/>
        <end position="142"/>
    </location>
</feature>
<keyword evidence="4 6" id="KW-1133">Transmembrane helix</keyword>
<organism evidence="8 10">
    <name type="scientific">Acetivibrio saccincola</name>
    <dbReference type="NCBI Taxonomy" id="1677857"/>
    <lineage>
        <taxon>Bacteria</taxon>
        <taxon>Bacillati</taxon>
        <taxon>Bacillota</taxon>
        <taxon>Clostridia</taxon>
        <taxon>Eubacteriales</taxon>
        <taxon>Oscillospiraceae</taxon>
        <taxon>Acetivibrio</taxon>
    </lineage>
</organism>
<feature type="transmembrane region" description="Helical" evidence="6">
    <location>
        <begin position="81"/>
        <end position="103"/>
    </location>
</feature>
<dbReference type="CDD" id="cd16380">
    <property type="entry name" value="YitT_C"/>
    <property type="match status" value="1"/>
</dbReference>
<keyword evidence="3 6" id="KW-0812">Transmembrane</keyword>
<dbReference type="InterPro" id="IPR015867">
    <property type="entry name" value="N-reg_PII/ATP_PRibTrfase_C"/>
</dbReference>
<dbReference type="Pfam" id="PF02588">
    <property type="entry name" value="YitT_membrane"/>
    <property type="match status" value="1"/>
</dbReference>
<dbReference type="EMBL" id="CP025197">
    <property type="protein sequence ID" value="AUG58794.1"/>
    <property type="molecule type" value="Genomic_DNA"/>
</dbReference>
<dbReference type="Gene3D" id="3.30.70.120">
    <property type="match status" value="1"/>
</dbReference>
<dbReference type="AlphaFoldDB" id="A0A2K9EF71"/>
<dbReference type="EMBL" id="NEMB01000003">
    <property type="protein sequence ID" value="PQQ66106.1"/>
    <property type="molecule type" value="Genomic_DNA"/>
</dbReference>
<evidence type="ECO:0000313" key="10">
    <source>
        <dbReference type="Proteomes" id="UP000233534"/>
    </source>
</evidence>
<dbReference type="PANTHER" id="PTHR33545">
    <property type="entry name" value="UPF0750 MEMBRANE PROTEIN YITT-RELATED"/>
    <property type="match status" value="1"/>
</dbReference>
<feature type="transmembrane region" description="Helical" evidence="6">
    <location>
        <begin position="56"/>
        <end position="74"/>
    </location>
</feature>
<evidence type="ECO:0000313" key="11">
    <source>
        <dbReference type="Proteomes" id="UP000239720"/>
    </source>
</evidence>
<dbReference type="InterPro" id="IPR051461">
    <property type="entry name" value="UPF0750_membrane"/>
</dbReference>
<evidence type="ECO:0000256" key="2">
    <source>
        <dbReference type="ARBA" id="ARBA00022475"/>
    </source>
</evidence>
<dbReference type="KEGG" id="hsc:HVS_14705"/>
<accession>A0A2K9EF71</accession>
<protein>
    <recommendedName>
        <fullName evidence="7">DUF2179 domain-containing protein</fullName>
    </recommendedName>
</protein>
<evidence type="ECO:0000256" key="4">
    <source>
        <dbReference type="ARBA" id="ARBA00022989"/>
    </source>
</evidence>
<evidence type="ECO:0000256" key="5">
    <source>
        <dbReference type="ARBA" id="ARBA00023136"/>
    </source>
</evidence>
<name>A0A2K9EF71_9FIRM</name>
<dbReference type="Proteomes" id="UP000239720">
    <property type="component" value="Unassembled WGS sequence"/>
</dbReference>
<dbReference type="Pfam" id="PF10035">
    <property type="entry name" value="DUF2179"/>
    <property type="match status" value="1"/>
</dbReference>
<feature type="transmembrane region" description="Helical" evidence="6">
    <location>
        <begin position="162"/>
        <end position="185"/>
    </location>
</feature>
<evidence type="ECO:0000256" key="1">
    <source>
        <dbReference type="ARBA" id="ARBA00004651"/>
    </source>
</evidence>
<keyword evidence="2" id="KW-1003">Cell membrane</keyword>
<reference evidence="9 11" key="2">
    <citation type="journal article" date="2018" name="Syst. Appl. Microbiol.">
        <title>Characterization and high-quality draft genome sequence of Herbivorax saccincola A7, an anaerobic, alkaliphilic, thermophilic, cellulolytic, and xylanolytic bacterium.</title>
        <authorList>
            <person name="Aikawa S."/>
            <person name="Baramee S."/>
            <person name="Sermsathanaswadi J."/>
            <person name="Thianheng P."/>
            <person name="Tachaapaikoon C."/>
            <person name="Shikata A."/>
            <person name="Waeonukul R."/>
            <person name="Pason P."/>
            <person name="Ratanakhanokchai K."/>
            <person name="Kosugi A."/>
        </authorList>
    </citation>
    <scope>NUCLEOTIDE SEQUENCE [LARGE SCALE GENOMIC DNA]</scope>
    <source>
        <strain evidence="9 11">A7</strain>
    </source>
</reference>
<dbReference type="OrthoDB" id="3180973at2"/>
<dbReference type="InterPro" id="IPR003740">
    <property type="entry name" value="YitT"/>
</dbReference>
<gene>
    <name evidence="9" type="ORF">B9R14_04560</name>
    <name evidence="8" type="ORF">HVS_14705</name>
</gene>
<evidence type="ECO:0000256" key="6">
    <source>
        <dbReference type="SAM" id="Phobius"/>
    </source>
</evidence>
<proteinExistence type="predicted"/>
<evidence type="ECO:0000256" key="3">
    <source>
        <dbReference type="ARBA" id="ARBA00022692"/>
    </source>
</evidence>
<sequence length="300" mass="32406">MSIRDAFEKWKDYLWIVIGAVVAAAGINIFIVPYKIAPGGVSGIATVLYHLSGGKLPVGTTMLALNIPLFILGYRFIGKKFIIKTFFGTVLLSVIIDTTSTIGANLVERFLLNPQAGDFNPDILLYSMFGGFLLGLGLGLVLKSGATTGGTDLAAKIVNEFVPSLTMGQTLLLIDFGVILFAAVAFQSFRIALYAIVSLYISSKVIDVILEGVGFAKALFIISDMSDKIAPRILKELDRGVTALSGIGMYTGSDKQVLLCVVHRGQIVRLKTIVSQIDEKAFIILTDVREVLGEGFKRIY</sequence>
<dbReference type="Proteomes" id="UP000233534">
    <property type="component" value="Chromosome"/>
</dbReference>
<dbReference type="RefSeq" id="WP_101303466.1">
    <property type="nucleotide sequence ID" value="NZ_CP025197.1"/>
</dbReference>
<evidence type="ECO:0000313" key="8">
    <source>
        <dbReference type="EMBL" id="AUG58794.1"/>
    </source>
</evidence>
<comment type="subcellular location">
    <subcellularLocation>
        <location evidence="1">Cell membrane</location>
        <topology evidence="1">Multi-pass membrane protein</topology>
    </subcellularLocation>
</comment>
<dbReference type="GO" id="GO:0005886">
    <property type="term" value="C:plasma membrane"/>
    <property type="evidence" value="ECO:0007669"/>
    <property type="project" value="UniProtKB-SubCell"/>
</dbReference>
<evidence type="ECO:0000259" key="7">
    <source>
        <dbReference type="Pfam" id="PF10035"/>
    </source>
</evidence>
<dbReference type="InterPro" id="IPR019264">
    <property type="entry name" value="DUF2179"/>
</dbReference>
<feature type="transmembrane region" description="Helical" evidence="6">
    <location>
        <begin position="191"/>
        <end position="210"/>
    </location>
</feature>
<keyword evidence="5 6" id="KW-0472">Membrane</keyword>
<feature type="transmembrane region" description="Helical" evidence="6">
    <location>
        <begin position="12"/>
        <end position="36"/>
    </location>
</feature>
<keyword evidence="10" id="KW-1185">Reference proteome</keyword>
<dbReference type="PANTHER" id="PTHR33545:SF9">
    <property type="entry name" value="UPF0750 MEMBRANE PROTEIN YITE"/>
    <property type="match status" value="1"/>
</dbReference>
<feature type="domain" description="DUF2179" evidence="7">
    <location>
        <begin position="239"/>
        <end position="293"/>
    </location>
</feature>
<dbReference type="PIRSF" id="PIRSF006483">
    <property type="entry name" value="Membrane_protein_YitT"/>
    <property type="match status" value="1"/>
</dbReference>